<feature type="domain" description="Glucosyltransferase 24 catalytic" evidence="17">
    <location>
        <begin position="1245"/>
        <end position="1511"/>
    </location>
</feature>
<dbReference type="Pfam" id="PF18400">
    <property type="entry name" value="Thioredoxin_12"/>
    <property type="match status" value="1"/>
</dbReference>
<evidence type="ECO:0000256" key="8">
    <source>
        <dbReference type="ARBA" id="ARBA00022824"/>
    </source>
</evidence>
<dbReference type="GO" id="GO:0003980">
    <property type="term" value="F:UDP-glucose:glycoprotein glucosyltransferase activity"/>
    <property type="evidence" value="ECO:0007669"/>
    <property type="project" value="InterPro"/>
</dbReference>
<reference evidence="20" key="1">
    <citation type="submission" date="2016-03" db="UniProtKB">
        <authorList>
            <consortium name="WormBaseParasite"/>
        </authorList>
    </citation>
    <scope>IDENTIFICATION</scope>
</reference>
<comment type="similarity">
    <text evidence="4">Belongs to the glycosyltransferase 8 family.</text>
</comment>
<dbReference type="InterPro" id="IPR040497">
    <property type="entry name" value="Glyco_transf_24"/>
</dbReference>
<keyword evidence="9" id="KW-0325">Glycoprotein</keyword>
<feature type="transmembrane region" description="Helical" evidence="12">
    <location>
        <begin position="30"/>
        <end position="48"/>
    </location>
</feature>
<evidence type="ECO:0000256" key="12">
    <source>
        <dbReference type="SAM" id="Phobius"/>
    </source>
</evidence>
<sequence length="1535" mass="173982">MAKESNIMFWNYVNLVAEKVDVDDWNSCKIFCVTICIFFFCFLLQYSLTSVSQEKQHNIAIRLANSYLGDSRTDLLKFALSIRVHSPTVQLFQQVMNFKYYSKISLTLGSESQGVTCESYAEVFGKLACTPEELYRLVENVTEGETASTLYSLDHVFPLSEDSEVPVIVYGELGTRSWLSMHNTAKTLARNGKAKYVFRHWIKDPGDDKVLLSGYGVELAIKSTEYKAMDDSSVAEKNKTDSEGEADIADYEDICGFNFNILRKLHKDSRDHLDQFRLHLLEKDELTPLKLWQVQDLGFQAAQKIVLSPPEKALGILAETSQNFPLLARSLSRQVVKKEFRNEVESNQEISLSELGLSPGENALFINGIHIDIDSLDVFYLLDLLKQEEKLADGFFKIGVNREYISLLTSMDVVDDSASYALDFRSAKPEYLNNLDTDKQYRQWGNSVKLMLQPYFPGMIRPIARNFFTLIFILDLSAKETYNLLKFAISFYNHEIPIRIGAVFIANDDESVSGFDDFSVAMLNLYNYVKEESGTLQGFKILKQVLDDNKEQEVFSPKYVLDTFSEMYPDQDLNEVFGSNSPYNGGKSAGQSFLQTSGLNNAPKVLLNGMPLDDAGLSADRFEETVITAVMKITPRIQKAIISGKLKDRDNVMNWILSQPEVMPRINRRILDTPSSPNVVFLDLTNKQKCPFKNPADFHRLPQAEHNQCILERIRYLHRGDEPRTRYVSVWVVADFEDAEGRELAYNTVRRLKHSHNLRVGFLSNPVDMEAASKSTSVSMLINAAMRLLMPSQAKQFVTKLIKEEFISKYLAGSLALGDIAVNGMNIEAFSKELKQLSADEIVATSKFVGRALLLKPGDRALVTNGMLIGPLVADESLSEGDIELLEKLAFSQGVKVIGSFAEKRGIRGSDNTYSDFVLRSAALISSTPTSSKRTLFNLNSEKYSVVAVPARMDTEMRSSFEAFGVVDPLTNGAQKMSTLLEVIREVANVNIKLFLNPRGKLSELPLKRFYRLVLHPSVSFDSSGSIAISSYQARFTSLPEKQLLTLSVVPPDSWMVQSVYAVYDLDNIKMENVKGSVTAEFQLENILLDGHCFDDNTGSPPRGLQYTLGTRSNPAVYDTIVMANLGYFQLKANPGAWILRLREGNHYNTESEKDESVHVLIDSFRGRTIRVRVSKRPGMQDKNLLSEGKSGKDEESQSLWSTISSFNLVSCRAQSGGSSLHAYFLSYLFRVILTLSGGEKYDTINIFSLASGHLYERFMRIMMLSVMKHTKYPVKFWLLKNYLSPQFKETLPVLAKHYGFQYELVEYKWPRWLHHQTEKQRVMWGYKILFLDVLFPLDVRKIIFVDADQIVRADLMELMELDLGGAPYGFTPFCDSRTSMEGFRFWKRGYWANHLAGRKYHISAIYVVDLVKFRQIAAGDRLRGQYQGLSVDPNSLANLDQDLPNNMIHQVRIKSLPQEWLWCETWCDDESKKHAKTIDMCNNPQTKEPKLQAAMRIAAEWKDYDNEIKAVLSGSEAVDAGGNKEFNIPHHSEL</sequence>
<evidence type="ECO:0000256" key="11">
    <source>
        <dbReference type="ARBA" id="ARBA00048456"/>
    </source>
</evidence>
<dbReference type="GO" id="GO:0051082">
    <property type="term" value="F:unfolded protein binding"/>
    <property type="evidence" value="ECO:0007669"/>
    <property type="project" value="TreeGrafter"/>
</dbReference>
<evidence type="ECO:0000256" key="5">
    <source>
        <dbReference type="ARBA" id="ARBA00022676"/>
    </source>
</evidence>
<evidence type="ECO:0000259" key="16">
    <source>
        <dbReference type="Pfam" id="PF18403"/>
    </source>
</evidence>
<dbReference type="Proteomes" id="UP000274131">
    <property type="component" value="Unassembled WGS sequence"/>
</dbReference>
<gene>
    <name evidence="18" type="ORF">EVEC_LOCUS1434</name>
</gene>
<feature type="domain" description="UGGT thioredoxin-like" evidence="14">
    <location>
        <begin position="283"/>
        <end position="413"/>
    </location>
</feature>
<dbReference type="Pfam" id="PF18404">
    <property type="entry name" value="Glyco_transf_24"/>
    <property type="match status" value="1"/>
</dbReference>
<protein>
    <submittedName>
        <fullName evidence="20">UDP-glucose:glycoprotein glucosyltransferase 1</fullName>
    </submittedName>
</protein>
<keyword evidence="7" id="KW-0732">Signal</keyword>
<dbReference type="InterPro" id="IPR029044">
    <property type="entry name" value="Nucleotide-diphossugar_trans"/>
</dbReference>
<keyword evidence="6" id="KW-0808">Transferase</keyword>
<comment type="catalytic activity">
    <reaction evidence="11">
        <text>N(4)-(alpha-D-Man-(1-&gt;2)-alpha-D-Man-(1-&gt;2)-alpha-D-Man-(1-&gt;3)-[alpha-D-Man-(1-&gt;2)-alpha-D-Man-(1-&gt;3)-[alpha-D-Man-(1-&gt;2)-alpha-D-Man-(1-&gt;6)]-alpha-D-Man-(1-&gt;6)]-beta-D-Man-(1-&gt;4)-beta-D-GlcNAc-(1-&gt;4)-beta-D-GlcNAc)-L-asparaginyl-[protein] (N-glucan mannose isomer 9A1,2,3B1,2,3) + UDP-alpha-D-glucose = N(4)-(alpha-D-Glc-(1-&gt;3)-alpha-D-Man-(1-&gt;2)-alpha-D-Man-(1-&gt;2)-alpha-D-Man-(1-&gt;3)-[alpha-D-Man-(1-&gt;2)-alpha-D-Man-(1-&gt;3)-[alpha-D-Man-(1-&gt;2)-alpha-D-Man-(1-&gt;6)]-alpha-D-Man-(1-&gt;6)]-beta-D-Man-(1-&gt;4)-beta-D-GlcNAc-(1-&gt;4)-beta-D-GlcNAc)-L-asparaginyl-[protein] + UDP + H(+)</text>
        <dbReference type="Rhea" id="RHEA:61304"/>
        <dbReference type="Rhea" id="RHEA-COMP:14356"/>
        <dbReference type="Rhea" id="RHEA-COMP:14357"/>
        <dbReference type="ChEBI" id="CHEBI:15378"/>
        <dbReference type="ChEBI" id="CHEBI:58223"/>
        <dbReference type="ChEBI" id="CHEBI:58885"/>
        <dbReference type="ChEBI" id="CHEBI:59080"/>
        <dbReference type="ChEBI" id="CHEBI:139493"/>
    </reaction>
</comment>
<keyword evidence="8" id="KW-0256">Endoplasmic reticulum</keyword>
<keyword evidence="5" id="KW-0328">Glycosyltransferase</keyword>
<reference evidence="18 19" key="2">
    <citation type="submission" date="2018-10" db="EMBL/GenBank/DDBJ databases">
        <authorList>
            <consortium name="Pathogen Informatics"/>
        </authorList>
    </citation>
    <scope>NUCLEOTIDE SEQUENCE [LARGE SCALE GENOMIC DNA]</scope>
</reference>
<evidence type="ECO:0000259" key="14">
    <source>
        <dbReference type="Pfam" id="PF18401"/>
    </source>
</evidence>
<accession>A0A0N4UW75</accession>
<dbReference type="InterPro" id="IPR040693">
    <property type="entry name" value="UGGT_TRXL_1"/>
</dbReference>
<dbReference type="Pfam" id="PF18401">
    <property type="entry name" value="Thioredoxin_13"/>
    <property type="match status" value="1"/>
</dbReference>
<dbReference type="FunFam" id="3.90.550.10:FF:000004">
    <property type="entry name" value="UDP-glucose glycoprotein glucosyltransferase 1"/>
    <property type="match status" value="1"/>
</dbReference>
<dbReference type="GO" id="GO:0036503">
    <property type="term" value="P:ERAD pathway"/>
    <property type="evidence" value="ECO:0007669"/>
    <property type="project" value="TreeGrafter"/>
</dbReference>
<comment type="function">
    <text evidence="10">Recognizes glycoproteins with minor folding defects. Reglucosylates single N-glycans near the misfolded part of the protein, thus providing quality control for protein folding in the endoplasmic reticulum. Reglucosylated proteins are recognized by calreticulin for recycling to the endoplasmic reticulum and refolding or degradation.</text>
</comment>
<evidence type="ECO:0000259" key="17">
    <source>
        <dbReference type="Pfam" id="PF18404"/>
    </source>
</evidence>
<comment type="cofactor">
    <cofactor evidence="1">
        <name>Ca(2+)</name>
        <dbReference type="ChEBI" id="CHEBI:29108"/>
    </cofactor>
</comment>
<evidence type="ECO:0000256" key="10">
    <source>
        <dbReference type="ARBA" id="ARBA00045874"/>
    </source>
</evidence>
<comment type="pathway">
    <text evidence="3">Protein modification; protein glycosylation.</text>
</comment>
<dbReference type="GO" id="GO:0018279">
    <property type="term" value="P:protein N-linked glycosylation via asparagine"/>
    <property type="evidence" value="ECO:0007669"/>
    <property type="project" value="TreeGrafter"/>
</dbReference>
<evidence type="ECO:0000259" key="13">
    <source>
        <dbReference type="Pfam" id="PF18400"/>
    </source>
</evidence>
<dbReference type="STRING" id="51028.A0A0N4UW75"/>
<dbReference type="EMBL" id="UXUI01007210">
    <property type="protein sequence ID" value="VDD86291.1"/>
    <property type="molecule type" value="Genomic_DNA"/>
</dbReference>
<evidence type="ECO:0000256" key="2">
    <source>
        <dbReference type="ARBA" id="ARBA00004319"/>
    </source>
</evidence>
<keyword evidence="19" id="KW-1185">Reference proteome</keyword>
<dbReference type="WBParaSite" id="EVEC_0000172601-mRNA-1">
    <property type="protein sequence ID" value="EVEC_0000172601-mRNA-1"/>
    <property type="gene ID" value="EVEC_0000172601"/>
</dbReference>
<feature type="domain" description="UGGT thioredoxin-like" evidence="13">
    <location>
        <begin position="45"/>
        <end position="207"/>
    </location>
</feature>
<dbReference type="Gene3D" id="3.90.550.10">
    <property type="entry name" value="Spore Coat Polysaccharide Biosynthesis Protein SpsA, Chain A"/>
    <property type="match status" value="1"/>
</dbReference>
<dbReference type="PANTHER" id="PTHR11226:SF0">
    <property type="entry name" value="UDP-GLUCOSE:GLYCOPROTEIN GLUCOSYLTRANSFERASE"/>
    <property type="match status" value="1"/>
</dbReference>
<feature type="domain" description="UGGT thioredoxin-like" evidence="15">
    <location>
        <begin position="431"/>
        <end position="670"/>
    </location>
</feature>
<organism evidence="20">
    <name type="scientific">Enterobius vermicularis</name>
    <name type="common">Human pinworm</name>
    <dbReference type="NCBI Taxonomy" id="51028"/>
    <lineage>
        <taxon>Eukaryota</taxon>
        <taxon>Metazoa</taxon>
        <taxon>Ecdysozoa</taxon>
        <taxon>Nematoda</taxon>
        <taxon>Chromadorea</taxon>
        <taxon>Rhabditida</taxon>
        <taxon>Spirurina</taxon>
        <taxon>Oxyuridomorpha</taxon>
        <taxon>Oxyuroidea</taxon>
        <taxon>Oxyuridae</taxon>
        <taxon>Enterobius</taxon>
    </lineage>
</organism>
<dbReference type="SUPFAM" id="SSF53448">
    <property type="entry name" value="Nucleotide-diphospho-sugar transferases"/>
    <property type="match status" value="1"/>
</dbReference>
<dbReference type="OrthoDB" id="27683at2759"/>
<dbReference type="CDD" id="cd06432">
    <property type="entry name" value="GT8_HUGT1_C_like"/>
    <property type="match status" value="1"/>
</dbReference>
<dbReference type="InterPro" id="IPR040525">
    <property type="entry name" value="UGGT_TRXL_4"/>
</dbReference>
<evidence type="ECO:0000256" key="7">
    <source>
        <dbReference type="ARBA" id="ARBA00022729"/>
    </source>
</evidence>
<dbReference type="InterPro" id="IPR040694">
    <property type="entry name" value="UGGT_TRXL_2"/>
</dbReference>
<dbReference type="Pfam" id="PF06427">
    <property type="entry name" value="UDP-g_GGTase"/>
    <property type="match status" value="1"/>
</dbReference>
<dbReference type="GO" id="GO:0005788">
    <property type="term" value="C:endoplasmic reticulum lumen"/>
    <property type="evidence" value="ECO:0007669"/>
    <property type="project" value="UniProtKB-SubCell"/>
</dbReference>
<evidence type="ECO:0000256" key="9">
    <source>
        <dbReference type="ARBA" id="ARBA00023180"/>
    </source>
</evidence>
<evidence type="ECO:0000256" key="4">
    <source>
        <dbReference type="ARBA" id="ARBA00006351"/>
    </source>
</evidence>
<evidence type="ECO:0000256" key="1">
    <source>
        <dbReference type="ARBA" id="ARBA00001913"/>
    </source>
</evidence>
<name>A0A0N4UW75_ENTVE</name>
<keyword evidence="12" id="KW-1133">Transmembrane helix</keyword>
<evidence type="ECO:0000313" key="20">
    <source>
        <dbReference type="WBParaSite" id="EVEC_0000172601-mRNA-1"/>
    </source>
</evidence>
<dbReference type="InterPro" id="IPR040692">
    <property type="entry name" value="UGGT_TRXL_3"/>
</dbReference>
<dbReference type="InterPro" id="IPR009448">
    <property type="entry name" value="UDP-g_GGtrans"/>
</dbReference>
<feature type="domain" description="UDP-glucose:glycoprotein glucosyltransferase thioredoxin-like" evidence="16">
    <location>
        <begin position="699"/>
        <end position="926"/>
    </location>
</feature>
<dbReference type="UniPathway" id="UPA00378"/>
<evidence type="ECO:0000313" key="19">
    <source>
        <dbReference type="Proteomes" id="UP000274131"/>
    </source>
</evidence>
<dbReference type="Pfam" id="PF18402">
    <property type="entry name" value="Thioredoxin_14"/>
    <property type="match status" value="1"/>
</dbReference>
<evidence type="ECO:0000256" key="3">
    <source>
        <dbReference type="ARBA" id="ARBA00004922"/>
    </source>
</evidence>
<keyword evidence="12" id="KW-0472">Membrane</keyword>
<evidence type="ECO:0000259" key="15">
    <source>
        <dbReference type="Pfam" id="PF18402"/>
    </source>
</evidence>
<comment type="subcellular location">
    <subcellularLocation>
        <location evidence="2">Endoplasmic reticulum lumen</location>
    </subcellularLocation>
</comment>
<evidence type="ECO:0000313" key="18">
    <source>
        <dbReference type="EMBL" id="VDD86291.1"/>
    </source>
</evidence>
<evidence type="ECO:0000256" key="6">
    <source>
        <dbReference type="ARBA" id="ARBA00022679"/>
    </source>
</evidence>
<keyword evidence="12" id="KW-0812">Transmembrane</keyword>
<proteinExistence type="inferred from homology"/>
<dbReference type="Pfam" id="PF18403">
    <property type="entry name" value="Thioredoxin_15"/>
    <property type="match status" value="1"/>
</dbReference>
<dbReference type="PANTHER" id="PTHR11226">
    <property type="entry name" value="UDP-GLUCOSE GLYCOPROTEIN:GLUCOSYLTRANSFERASE"/>
    <property type="match status" value="1"/>
</dbReference>